<gene>
    <name evidence="2" type="ORF">RN87_10530</name>
</gene>
<sequence>MNAEIDISNVKLETERLILRAWEITDLDDFFEYSSINGVGEKAGWEHHKSKDESLEILKMFIDEKKVFAIILKENQKAIGSIGVEECRQDLDKNLENLLGRELGYVLSKDYWNKGIMTEAVSKVIEYCFKILKLNYLIATCFNYNIASKRVLEKLNFKYYKDISIETRYNTKEESTLMILKNIKNLNFLRNKN</sequence>
<evidence type="ECO:0000259" key="1">
    <source>
        <dbReference type="PROSITE" id="PS51186"/>
    </source>
</evidence>
<evidence type="ECO:0000313" key="2">
    <source>
        <dbReference type="EMBL" id="ALQ40949.1"/>
    </source>
</evidence>
<organism evidence="2">
    <name type="scientific">Fusobacterium hwasookii ChDC F174</name>
    <dbReference type="NCBI Taxonomy" id="1307442"/>
    <lineage>
        <taxon>Bacteria</taxon>
        <taxon>Fusobacteriati</taxon>
        <taxon>Fusobacteriota</taxon>
        <taxon>Fusobacteriia</taxon>
        <taxon>Fusobacteriales</taxon>
        <taxon>Fusobacteriaceae</taxon>
        <taxon>Fusobacterium</taxon>
    </lineage>
</organism>
<name>A0A0S2ZPU9_9FUSO</name>
<dbReference type="SUPFAM" id="SSF55729">
    <property type="entry name" value="Acyl-CoA N-acyltransferases (Nat)"/>
    <property type="match status" value="1"/>
</dbReference>
<dbReference type="KEGG" id="fhw:RN87_10530"/>
<protein>
    <submittedName>
        <fullName evidence="2">Alanine acetyltransferase</fullName>
    </submittedName>
</protein>
<proteinExistence type="predicted"/>
<dbReference type="AlphaFoldDB" id="A0A0S2ZPU9"/>
<feature type="domain" description="N-acetyltransferase" evidence="1">
    <location>
        <begin position="17"/>
        <end position="183"/>
    </location>
</feature>
<dbReference type="OrthoDB" id="9785602at2"/>
<dbReference type="InterPro" id="IPR000182">
    <property type="entry name" value="GNAT_dom"/>
</dbReference>
<dbReference type="PANTHER" id="PTHR43328:SF1">
    <property type="entry name" value="N-ACETYLTRANSFERASE DOMAIN-CONTAINING PROTEIN"/>
    <property type="match status" value="1"/>
</dbReference>
<dbReference type="RefSeq" id="WP_029493830.1">
    <property type="nucleotide sequence ID" value="NZ_ATKF01000105.1"/>
</dbReference>
<dbReference type="GO" id="GO:0016747">
    <property type="term" value="F:acyltransferase activity, transferring groups other than amino-acyl groups"/>
    <property type="evidence" value="ECO:0007669"/>
    <property type="project" value="InterPro"/>
</dbReference>
<dbReference type="Pfam" id="PF13302">
    <property type="entry name" value="Acetyltransf_3"/>
    <property type="match status" value="1"/>
</dbReference>
<reference evidence="2 3" key="1">
    <citation type="submission" date="2015-11" db="EMBL/GenBank/DDBJ databases">
        <authorList>
            <person name="Zhang Y."/>
            <person name="Guo Z."/>
        </authorList>
    </citation>
    <scope>NUCLEOTIDE SEQUENCE [LARGE SCALE GENOMIC DNA]</scope>
    <source>
        <strain evidence="2 3">ChDC F174</strain>
    </source>
</reference>
<dbReference type="PANTHER" id="PTHR43328">
    <property type="entry name" value="ACETYLTRANSFERASE-RELATED"/>
    <property type="match status" value="1"/>
</dbReference>
<accession>A0A0S2ZPU9</accession>
<dbReference type="Proteomes" id="UP000063275">
    <property type="component" value="Chromosome"/>
</dbReference>
<keyword evidence="2" id="KW-0808">Transferase</keyword>
<dbReference type="InterPro" id="IPR016181">
    <property type="entry name" value="Acyl_CoA_acyltransferase"/>
</dbReference>
<evidence type="ECO:0000313" key="3">
    <source>
        <dbReference type="Proteomes" id="UP000063275"/>
    </source>
</evidence>
<dbReference type="Gene3D" id="3.40.630.30">
    <property type="match status" value="1"/>
</dbReference>
<dbReference type="EMBL" id="CP013331">
    <property type="protein sequence ID" value="ALQ40949.1"/>
    <property type="molecule type" value="Genomic_DNA"/>
</dbReference>
<dbReference type="PROSITE" id="PS51186">
    <property type="entry name" value="GNAT"/>
    <property type="match status" value="1"/>
</dbReference>